<dbReference type="AlphaFoldDB" id="A0A5C5FXM8"/>
<proteinExistence type="inferred from homology"/>
<dbReference type="EC" id="2.3.1.225" evidence="10"/>
<keyword evidence="4 10" id="KW-1133">Transmembrane helix</keyword>
<evidence type="ECO:0000259" key="11">
    <source>
        <dbReference type="Pfam" id="PF01529"/>
    </source>
</evidence>
<comment type="domain">
    <text evidence="10">The DHHC domain is required for palmitoyltransferase activity.</text>
</comment>
<evidence type="ECO:0000256" key="4">
    <source>
        <dbReference type="ARBA" id="ARBA00022989"/>
    </source>
</evidence>
<feature type="domain" description="Palmitoyltransferase DHHC" evidence="11">
    <location>
        <begin position="2"/>
        <end position="88"/>
    </location>
</feature>
<dbReference type="GO" id="GO:0005783">
    <property type="term" value="C:endoplasmic reticulum"/>
    <property type="evidence" value="ECO:0007669"/>
    <property type="project" value="TreeGrafter"/>
</dbReference>
<reference evidence="12 13" key="1">
    <citation type="submission" date="2019-03" db="EMBL/GenBank/DDBJ databases">
        <title>Rhodosporidium diobovatum UCD-FST 08-225 genome sequencing, assembly, and annotation.</title>
        <authorList>
            <person name="Fakankun I.U."/>
            <person name="Fristensky B."/>
            <person name="Levin D.B."/>
        </authorList>
    </citation>
    <scope>NUCLEOTIDE SEQUENCE [LARGE SCALE GENOMIC DNA]</scope>
    <source>
        <strain evidence="12 13">UCD-FST 08-225</strain>
    </source>
</reference>
<keyword evidence="2 10" id="KW-0808">Transferase</keyword>
<evidence type="ECO:0000256" key="1">
    <source>
        <dbReference type="ARBA" id="ARBA00004141"/>
    </source>
</evidence>
<evidence type="ECO:0000256" key="2">
    <source>
        <dbReference type="ARBA" id="ARBA00022679"/>
    </source>
</evidence>
<comment type="caution">
    <text evidence="12">The sequence shown here is derived from an EMBL/GenBank/DDBJ whole genome shotgun (WGS) entry which is preliminary data.</text>
</comment>
<keyword evidence="7" id="KW-0449">Lipoprotein</keyword>
<dbReference type="STRING" id="5288.A0A5C5FXM8"/>
<organism evidence="12 13">
    <name type="scientific">Rhodotorula diobovata</name>
    <dbReference type="NCBI Taxonomy" id="5288"/>
    <lineage>
        <taxon>Eukaryota</taxon>
        <taxon>Fungi</taxon>
        <taxon>Dikarya</taxon>
        <taxon>Basidiomycota</taxon>
        <taxon>Pucciniomycotina</taxon>
        <taxon>Microbotryomycetes</taxon>
        <taxon>Sporidiobolales</taxon>
        <taxon>Sporidiobolaceae</taxon>
        <taxon>Rhodotorula</taxon>
    </lineage>
</organism>
<dbReference type="EMBL" id="SOZI01000041">
    <property type="protein sequence ID" value="TNY21538.1"/>
    <property type="molecule type" value="Genomic_DNA"/>
</dbReference>
<evidence type="ECO:0000256" key="7">
    <source>
        <dbReference type="ARBA" id="ARBA00023288"/>
    </source>
</evidence>
<evidence type="ECO:0000313" key="13">
    <source>
        <dbReference type="Proteomes" id="UP000311382"/>
    </source>
</evidence>
<protein>
    <recommendedName>
        <fullName evidence="10">Palmitoyltransferase</fullName>
        <ecNumber evidence="10">2.3.1.225</ecNumber>
    </recommendedName>
</protein>
<comment type="similarity">
    <text evidence="10">Belongs to the DHHC palmitoyltransferase family.</text>
</comment>
<keyword evidence="8 10" id="KW-0012">Acyltransferase</keyword>
<dbReference type="OrthoDB" id="9909019at2759"/>
<dbReference type="GO" id="GO:0016020">
    <property type="term" value="C:membrane"/>
    <property type="evidence" value="ECO:0007669"/>
    <property type="project" value="UniProtKB-SubCell"/>
</dbReference>
<dbReference type="Proteomes" id="UP000311382">
    <property type="component" value="Unassembled WGS sequence"/>
</dbReference>
<keyword evidence="13" id="KW-1185">Reference proteome</keyword>
<evidence type="ECO:0000256" key="6">
    <source>
        <dbReference type="ARBA" id="ARBA00023139"/>
    </source>
</evidence>
<name>A0A5C5FXM8_9BASI</name>
<dbReference type="GO" id="GO:0019706">
    <property type="term" value="F:protein-cysteine S-palmitoyltransferase activity"/>
    <property type="evidence" value="ECO:0007669"/>
    <property type="project" value="UniProtKB-EC"/>
</dbReference>
<dbReference type="GO" id="GO:0005794">
    <property type="term" value="C:Golgi apparatus"/>
    <property type="evidence" value="ECO:0007669"/>
    <property type="project" value="TreeGrafter"/>
</dbReference>
<evidence type="ECO:0000256" key="3">
    <source>
        <dbReference type="ARBA" id="ARBA00022692"/>
    </source>
</evidence>
<dbReference type="Pfam" id="PF01529">
    <property type="entry name" value="DHHC"/>
    <property type="match status" value="1"/>
</dbReference>
<gene>
    <name evidence="12" type="ORF">DMC30DRAFT_338048</name>
</gene>
<evidence type="ECO:0000256" key="8">
    <source>
        <dbReference type="ARBA" id="ARBA00023315"/>
    </source>
</evidence>
<keyword evidence="6" id="KW-0564">Palmitate</keyword>
<dbReference type="InterPro" id="IPR001594">
    <property type="entry name" value="Palmitoyltrfase_DHHC"/>
</dbReference>
<dbReference type="InterPro" id="IPR039859">
    <property type="entry name" value="PFA4/ZDH16/20/ERF2-like"/>
</dbReference>
<comment type="subcellular location">
    <subcellularLocation>
        <location evidence="1">Membrane</location>
        <topology evidence="1">Multi-pass membrane protein</topology>
    </subcellularLocation>
</comment>
<evidence type="ECO:0000256" key="10">
    <source>
        <dbReference type="RuleBase" id="RU079119"/>
    </source>
</evidence>
<feature type="non-terminal residue" evidence="12">
    <location>
        <position position="1"/>
    </location>
</feature>
<keyword evidence="3 10" id="KW-0812">Transmembrane</keyword>
<feature type="transmembrane region" description="Helical" evidence="10">
    <location>
        <begin position="12"/>
        <end position="32"/>
    </location>
</feature>
<evidence type="ECO:0000256" key="9">
    <source>
        <dbReference type="ARBA" id="ARBA00048048"/>
    </source>
</evidence>
<evidence type="ECO:0000313" key="12">
    <source>
        <dbReference type="EMBL" id="TNY21538.1"/>
    </source>
</evidence>
<dbReference type="GO" id="GO:0006612">
    <property type="term" value="P:protein targeting to membrane"/>
    <property type="evidence" value="ECO:0007669"/>
    <property type="project" value="TreeGrafter"/>
</dbReference>
<feature type="transmembrane region" description="Helical" evidence="10">
    <location>
        <begin position="52"/>
        <end position="72"/>
    </location>
</feature>
<sequence length="92" mass="9906">SQCIGQRNYLPFCAFLVSAVLCGMYALAFSAYHISQRAASASQLRQWDTIGAIVVLVATVAFLVPVAGLAGYHAKLVLTNRTTIEMVRLSLS</sequence>
<comment type="catalytic activity">
    <reaction evidence="9 10">
        <text>L-cysteinyl-[protein] + hexadecanoyl-CoA = S-hexadecanoyl-L-cysteinyl-[protein] + CoA</text>
        <dbReference type="Rhea" id="RHEA:36683"/>
        <dbReference type="Rhea" id="RHEA-COMP:10131"/>
        <dbReference type="Rhea" id="RHEA-COMP:11032"/>
        <dbReference type="ChEBI" id="CHEBI:29950"/>
        <dbReference type="ChEBI" id="CHEBI:57287"/>
        <dbReference type="ChEBI" id="CHEBI:57379"/>
        <dbReference type="ChEBI" id="CHEBI:74151"/>
        <dbReference type="EC" id="2.3.1.225"/>
    </reaction>
</comment>
<keyword evidence="5 10" id="KW-0472">Membrane</keyword>
<dbReference type="PANTHER" id="PTHR22883">
    <property type="entry name" value="ZINC FINGER DHHC DOMAIN CONTAINING PROTEIN"/>
    <property type="match status" value="1"/>
</dbReference>
<feature type="non-terminal residue" evidence="12">
    <location>
        <position position="92"/>
    </location>
</feature>
<evidence type="ECO:0000256" key="5">
    <source>
        <dbReference type="ARBA" id="ARBA00023136"/>
    </source>
</evidence>
<accession>A0A5C5FXM8</accession>